<evidence type="ECO:0000256" key="3">
    <source>
        <dbReference type="SAM" id="SignalP"/>
    </source>
</evidence>
<keyword evidence="2 3" id="KW-0732">Signal</keyword>
<comment type="similarity">
    <text evidence="1">Belongs to the TrbG/VirB9 family.</text>
</comment>
<reference evidence="4 5" key="1">
    <citation type="submission" date="2018-08" db="EMBL/GenBank/DDBJ databases">
        <title>Draft genome sequence of Psychrilyobacter sp. strain SD5 isolated from Black Sea water.</title>
        <authorList>
            <person name="Yadav S."/>
            <person name="Villanueva L."/>
            <person name="Damste J.S.S."/>
        </authorList>
    </citation>
    <scope>NUCLEOTIDE SEQUENCE [LARGE SCALE GENOMIC DNA]</scope>
    <source>
        <strain evidence="4 5">SD5</strain>
    </source>
</reference>
<dbReference type="Proteomes" id="UP000263486">
    <property type="component" value="Unassembled WGS sequence"/>
</dbReference>
<protein>
    <submittedName>
        <fullName evidence="4">Conjugal transfer protein TrbG</fullName>
    </submittedName>
</protein>
<evidence type="ECO:0000256" key="1">
    <source>
        <dbReference type="ARBA" id="ARBA00006135"/>
    </source>
</evidence>
<dbReference type="RefSeq" id="WP_114641895.1">
    <property type="nucleotide sequence ID" value="NZ_JAACIO010000006.1"/>
</dbReference>
<sequence length="253" mass="29451">MRKKLLILMIAISSITSFSEDFTMVKSRIQSGLKQAKANIKTTFVYNKSDSYNIYGKLGYLTSINLNKDEEIIFIGAGDTSRWGLETVSTPNGSRVYIKPFYKDIKTNITIQTDKREYNILINSSTNQWNSVVEFDYPQQKLELKRNKEKIKQEQAAKDRNELTTVNTESINFRYKIYSHKLEIAPTQVFDDGNKTFFVMKDIMQEAPSLFLKDGKDLKLVNYRVKNNYYIVDRLGKEFILKLGKKSVRIKKK</sequence>
<proteinExistence type="inferred from homology"/>
<dbReference type="Gene3D" id="2.60.40.2500">
    <property type="match status" value="1"/>
</dbReference>
<dbReference type="InterPro" id="IPR033645">
    <property type="entry name" value="VirB9/CagX/TrbG_C"/>
</dbReference>
<dbReference type="EMBL" id="QUAJ01000007">
    <property type="protein sequence ID" value="REI41899.1"/>
    <property type="molecule type" value="Genomic_DNA"/>
</dbReference>
<keyword evidence="5" id="KW-1185">Reference proteome</keyword>
<dbReference type="Pfam" id="PF03524">
    <property type="entry name" value="CagX"/>
    <property type="match status" value="1"/>
</dbReference>
<evidence type="ECO:0000313" key="4">
    <source>
        <dbReference type="EMBL" id="REI41899.1"/>
    </source>
</evidence>
<gene>
    <name evidence="4" type="ORF">DYH56_05655</name>
</gene>
<comment type="caution">
    <text evidence="4">The sequence shown here is derived from an EMBL/GenBank/DDBJ whole genome shotgun (WGS) entry which is preliminary data.</text>
</comment>
<name>A0ABX9KJG9_9FUSO</name>
<accession>A0ABX9KJG9</accession>
<dbReference type="InterPro" id="IPR010258">
    <property type="entry name" value="Conjugal_tfr_TrbG/VirB9/CagX"/>
</dbReference>
<feature type="signal peptide" evidence="3">
    <location>
        <begin position="1"/>
        <end position="19"/>
    </location>
</feature>
<evidence type="ECO:0000256" key="2">
    <source>
        <dbReference type="ARBA" id="ARBA00022729"/>
    </source>
</evidence>
<dbReference type="CDD" id="cd06911">
    <property type="entry name" value="VirB9_CagX_TrbG"/>
    <property type="match status" value="1"/>
</dbReference>
<dbReference type="InterPro" id="IPR038161">
    <property type="entry name" value="VirB9/CagX/TrbG_C_sf"/>
</dbReference>
<organism evidence="4 5">
    <name type="scientific">Psychrilyobacter piezotolerans</name>
    <dbReference type="NCBI Taxonomy" id="2293438"/>
    <lineage>
        <taxon>Bacteria</taxon>
        <taxon>Fusobacteriati</taxon>
        <taxon>Fusobacteriota</taxon>
        <taxon>Fusobacteriia</taxon>
        <taxon>Fusobacteriales</taxon>
        <taxon>Fusobacteriaceae</taxon>
        <taxon>Psychrilyobacter</taxon>
    </lineage>
</organism>
<feature type="chain" id="PRO_5045344971" evidence="3">
    <location>
        <begin position="20"/>
        <end position="253"/>
    </location>
</feature>
<evidence type="ECO:0000313" key="5">
    <source>
        <dbReference type="Proteomes" id="UP000263486"/>
    </source>
</evidence>